<evidence type="ECO:0000256" key="1">
    <source>
        <dbReference type="ARBA" id="ARBA00004117"/>
    </source>
</evidence>
<organism evidence="7 8">
    <name type="scientific">Calditerrivibrio nitroreducens</name>
    <dbReference type="NCBI Taxonomy" id="477976"/>
    <lineage>
        <taxon>Bacteria</taxon>
        <taxon>Pseudomonadati</taxon>
        <taxon>Deferribacterota</taxon>
        <taxon>Deferribacteres</taxon>
        <taxon>Deferribacterales</taxon>
        <taxon>Calditerrivibrionaceae</taxon>
    </lineage>
</organism>
<dbReference type="NCBIfam" id="TIGR03506">
    <property type="entry name" value="FlgEFG_subfam"/>
    <property type="match status" value="1"/>
</dbReference>
<dbReference type="GO" id="GO:0009425">
    <property type="term" value="C:bacterial-type flagellum basal body"/>
    <property type="evidence" value="ECO:0007669"/>
    <property type="project" value="UniProtKB-SubCell"/>
</dbReference>
<dbReference type="Proteomes" id="UP000242881">
    <property type="component" value="Unassembled WGS sequence"/>
</dbReference>
<dbReference type="EMBL" id="PNIN01000068">
    <property type="protein sequence ID" value="PMP69627.1"/>
    <property type="molecule type" value="Genomic_DNA"/>
</dbReference>
<feature type="non-terminal residue" evidence="7">
    <location>
        <position position="296"/>
    </location>
</feature>
<dbReference type="InterPro" id="IPR001444">
    <property type="entry name" value="Flag_bb_rod_N"/>
</dbReference>
<protein>
    <recommendedName>
        <fullName evidence="4">Flagellar hook protein FlgE</fullName>
    </recommendedName>
</protein>
<dbReference type="GO" id="GO:0005829">
    <property type="term" value="C:cytosol"/>
    <property type="evidence" value="ECO:0007669"/>
    <property type="project" value="TreeGrafter"/>
</dbReference>
<comment type="subcellular location">
    <subcellularLocation>
        <location evidence="1 4">Bacterial flagellum basal body</location>
    </subcellularLocation>
</comment>
<dbReference type="Pfam" id="PF22692">
    <property type="entry name" value="LlgE_F_G_D1"/>
    <property type="match status" value="1"/>
</dbReference>
<dbReference type="Pfam" id="PF00460">
    <property type="entry name" value="Flg_bb_rod"/>
    <property type="match status" value="1"/>
</dbReference>
<dbReference type="InterPro" id="IPR037925">
    <property type="entry name" value="FlgE/F/G-like"/>
</dbReference>
<keyword evidence="3 4" id="KW-0975">Bacterial flagellum</keyword>
<evidence type="ECO:0000313" key="8">
    <source>
        <dbReference type="Proteomes" id="UP000242881"/>
    </source>
</evidence>
<evidence type="ECO:0000256" key="4">
    <source>
        <dbReference type="RuleBase" id="RU362116"/>
    </source>
</evidence>
<reference evidence="7 8" key="1">
    <citation type="submission" date="2018-01" db="EMBL/GenBank/DDBJ databases">
        <title>Metagenomic assembled genomes from two thermal pools in the Uzon Caldera, Kamchatka, Russia.</title>
        <authorList>
            <person name="Wilkins L."/>
            <person name="Ettinger C."/>
        </authorList>
    </citation>
    <scope>NUCLEOTIDE SEQUENCE [LARGE SCALE GENOMIC DNA]</scope>
    <source>
        <strain evidence="7">ZAV-05</strain>
    </source>
</reference>
<dbReference type="InterPro" id="IPR053967">
    <property type="entry name" value="LlgE_F_G-like_D1"/>
</dbReference>
<accession>A0A2J6WGY5</accession>
<evidence type="ECO:0000259" key="5">
    <source>
        <dbReference type="Pfam" id="PF00460"/>
    </source>
</evidence>
<dbReference type="PANTHER" id="PTHR30435:SF1">
    <property type="entry name" value="FLAGELLAR HOOK PROTEIN FLGE"/>
    <property type="match status" value="1"/>
</dbReference>
<dbReference type="InterPro" id="IPR020013">
    <property type="entry name" value="Flagellar_FlgE/F/G"/>
</dbReference>
<feature type="domain" description="Flagellar basal body rod protein N-terminal" evidence="5">
    <location>
        <begin position="5"/>
        <end position="35"/>
    </location>
</feature>
<comment type="function">
    <text evidence="4">A flexible structure which links the flagellar filament to the drive apparatus in the basal body.</text>
</comment>
<evidence type="ECO:0000313" key="7">
    <source>
        <dbReference type="EMBL" id="PMP69627.1"/>
    </source>
</evidence>
<feature type="domain" description="Flagellar hook protein FlgE/F/G-like D1" evidence="6">
    <location>
        <begin position="95"/>
        <end position="147"/>
    </location>
</feature>
<dbReference type="GO" id="GO:0071978">
    <property type="term" value="P:bacterial-type flagellum-dependent swarming motility"/>
    <property type="evidence" value="ECO:0007669"/>
    <property type="project" value="TreeGrafter"/>
</dbReference>
<evidence type="ECO:0000259" key="6">
    <source>
        <dbReference type="Pfam" id="PF22692"/>
    </source>
</evidence>
<dbReference type="InterPro" id="IPR019776">
    <property type="entry name" value="Flagellar_basal_body_rod_CS"/>
</dbReference>
<keyword evidence="7" id="KW-0966">Cell projection</keyword>
<proteinExistence type="inferred from homology"/>
<dbReference type="AlphaFoldDB" id="A0A2J6WGY5"/>
<evidence type="ECO:0000256" key="3">
    <source>
        <dbReference type="ARBA" id="ARBA00023143"/>
    </source>
</evidence>
<keyword evidence="7" id="KW-0969">Cilium</keyword>
<gene>
    <name evidence="7" type="ORF">C0187_06690</name>
</gene>
<sequence length="296" mass="31621">MLRSLYSAVSGLSQHQKAMDVLGNNVSNVNTVGYKASRLTFKDLMSQTVSIGKAPSGNIGGINPLQIGLGTNVASVDNIFLQGTFQTTGVTTDLAIDGKGFFVVRGEQQTERYYTRAGNFSFDRQGYLVNPEGFRVQGWMTNLTTGQLLNNADITDIQMGPAQMTLAAKQTSKIILAGNLDTKADPTILQYQPLLTTSNSSTPITSIFNANGLKLDLLDGEPVRIKAHATAITNMAGVYNSSDVSLGLDSATTVNVVLNGTTYTLNYGAADGTNNDNTFNTLQGFADELQRIINIA</sequence>
<dbReference type="PROSITE" id="PS00588">
    <property type="entry name" value="FLAGELLA_BB_ROD"/>
    <property type="match status" value="1"/>
</dbReference>
<dbReference type="PANTHER" id="PTHR30435">
    <property type="entry name" value="FLAGELLAR PROTEIN"/>
    <property type="match status" value="1"/>
</dbReference>
<evidence type="ECO:0000256" key="2">
    <source>
        <dbReference type="ARBA" id="ARBA00009677"/>
    </source>
</evidence>
<keyword evidence="7" id="KW-0282">Flagellum</keyword>
<dbReference type="SUPFAM" id="SSF117143">
    <property type="entry name" value="Flagellar hook protein flgE"/>
    <property type="match status" value="1"/>
</dbReference>
<comment type="caution">
    <text evidence="7">The sequence shown here is derived from an EMBL/GenBank/DDBJ whole genome shotgun (WGS) entry which is preliminary data.</text>
</comment>
<comment type="similarity">
    <text evidence="2 4">Belongs to the flagella basal body rod proteins family.</text>
</comment>
<dbReference type="GO" id="GO:0009424">
    <property type="term" value="C:bacterial-type flagellum hook"/>
    <property type="evidence" value="ECO:0007669"/>
    <property type="project" value="TreeGrafter"/>
</dbReference>
<name>A0A2J6WGY5_9BACT</name>